<dbReference type="InterPro" id="IPR001660">
    <property type="entry name" value="SAM"/>
</dbReference>
<dbReference type="InterPro" id="IPR001452">
    <property type="entry name" value="SH3_domain"/>
</dbReference>
<evidence type="ECO:0000256" key="6">
    <source>
        <dbReference type="ARBA" id="ARBA00023017"/>
    </source>
</evidence>
<dbReference type="InterPro" id="IPR022157">
    <property type="entry name" value="Dynactin"/>
</dbReference>
<gene>
    <name evidence="16" type="ORF">SeLEV6574_g01485</name>
</gene>
<sequence length="1915" mass="210318">MDFPAIGARVDINGVHGIVRFYGTTSFAPGKWVGVELDAPAGKNDGSVNAIRYFDAGGPNRGVFVRSAQVKLVTADASKSIEGTALSRDGSSLSTASAASSVGRDLTAKAALSGSTSARPPASSKIKASIIKPPQPGSTPNRLSNAPTSPTHGSATSETLSSSPDRKAAFTPPSPVTSMSSSPSRLKPRAVLSSHSHLGVTSRSSAVGTSRSTATHGTTVSRPASPALSSLDVSAVSSPRTVPSLPPNQGLVDSPSTLVLPSRLGEMRLEVADFNANTDLLDEAPPDEFDSAFATGDDDFDIYTSQKADLSMPSHSTLVAVSSSAAGPFTSCIKSNSQTNSAVTIDAVKPLGLPAKDAAAFQKAESSVSISLVESPTVFETLAPSSRGDSLLSSSLKLGQSLLSSAQRDIPSLPASDTSTPPKMVPLRELQDLKIKLRVLESKRNGERELNKQNEKLKAEIESAQIMRTRLSERLEQLQDEVNDSRRLLKEAAEKQQNAEKQVIELSEAVESMTLDKEVAEEKTEALQAEVEALKEKVEELTLDLEVMKEEATVIHEPASEPADTQGSARPAFEVVQLERQNERLKEALVKLRDVTSAQEAETKLRAQKLEHDVAELAEYKDLYHAKSNEVGIARSAIEDLKLQLDAASDASSVVDRLTERNLQLNERIEELLATVADLEALKEVNDEIEENHLETERQLQAEIDLKASLLQELCRKIKAQEESMADYERTISQFRILVASQQRDIERLQASSMSPDSQNLSSQTQAMISLSLKLQSSAVKAQAKSIEMELRRLEVTQAVENLDIVRVYLPEAFARSEALPASTFLLFRRIAFKAKLVSQYVADADVTTLSFSAPALKQKGCRLAILATRFATYMRSCSADAYSHIGRCHDDVVAVEKRLDVVIELLKQRHLERPEVLMDIQRSVTYLEHLAEKELLNEMTMPICVHQFALACSKSLEANLERMDGELSKLQQVTAPSDLIEDTEWRKVVLEAVIEYNKCWEKIQRQNNSLRVVCKKLVKHFMSLTNTSKSVSSEFARELQGLARSSEQIVECFALIVTAIERYVGDCTQRREIFGLDDLSRISGSIVESMLGSPERVAGSVISNHLDAITGKVSELEVTSITGDLVTLPSPPWILRAEDLKKDTASSSQFENRVAILNEEIQSLAFQVKAKEQYLAEAGVRIEILEKRIELLQKQNETSRQLKAELARAQEQYKASEEVLDNVVAELKMLEEENETLKQLTQSRSPSNIKGIQQPRTMSLVNSRNQPGIQMAGPSSKGSKALDPNVCSQVEALQAALRYLRAENTRLKSKASLQATSLLFAPHDPLMRRQILGKSSSLMDTDDRLRVVALESRILARDAARIGCEPRLVDVARAKSLDGKKKWMPIAAEPLLQYHEQRMKMQRISRRGLELRERVRKIADSYGLPLLNKGVRVPASQPSSPLLLGRVSIPADDGNLIPQRHKLLITTHEDFEKLHSIFVSLTDLLTNFKLAHYKMSTLSDGRRLIVYGKHPFAAEEDDELSFQPADPILVLETDELYNDGWWKGQTRDGRVGLFPVNFVEELPTRRPDQWSIIDVVHWLESAGFSAVVGKFQDHEITGDILLDLNLSSLRELGVENLGDRINILHSILELKESQSKDSAYVDDFVVSPPRSPPMQQNDPSLRSEPGKSTSYYGDLYDEYDVEDPMTQQQLQSKSKSPGSSSASSARYDEIDDYLDSYNVPSAQLHPGSPVSPRNKATSPKPSPTAPIPPIPSSAVITGSPGLMRNGQNSVNSSTSSISAGFGSNRAANFGSPDYEGWLHVKIGTDRAWKKRWCILKARCLYVMKDRPPSKALAQIALDAGATILPDPKAPKNKYAFMASAPDTPTFRFLADTQLGMVSWISVMVRAGQKRSSRGPVPLLPIKHAGRPARAPILL</sequence>
<dbReference type="GO" id="GO:0005938">
    <property type="term" value="C:cell cortex"/>
    <property type="evidence" value="ECO:0007669"/>
    <property type="project" value="TreeGrafter"/>
</dbReference>
<dbReference type="PROSITE" id="PS50003">
    <property type="entry name" value="PH_DOMAIN"/>
    <property type="match status" value="1"/>
</dbReference>
<dbReference type="Gene3D" id="2.30.29.30">
    <property type="entry name" value="Pleckstrin-homology domain (PH domain)/Phosphotyrosine-binding domain (PTB)"/>
    <property type="match status" value="1"/>
</dbReference>
<evidence type="ECO:0000313" key="16">
    <source>
        <dbReference type="EMBL" id="TPX49417.1"/>
    </source>
</evidence>
<feature type="coiled-coil region" evidence="10">
    <location>
        <begin position="430"/>
        <end position="551"/>
    </location>
</feature>
<dbReference type="PANTHER" id="PTHR18916">
    <property type="entry name" value="DYNACTIN 1-RELATED MICROTUBULE-BINDING"/>
    <property type="match status" value="1"/>
</dbReference>
<dbReference type="Gene3D" id="1.10.150.50">
    <property type="entry name" value="Transcription Factor, Ets-1"/>
    <property type="match status" value="1"/>
</dbReference>
<evidence type="ECO:0000256" key="9">
    <source>
        <dbReference type="PROSITE-ProRule" id="PRU00192"/>
    </source>
</evidence>
<feature type="coiled-coil region" evidence="10">
    <location>
        <begin position="1176"/>
        <end position="1241"/>
    </location>
</feature>
<dbReference type="Pfam" id="PF12455">
    <property type="entry name" value="Dynactin"/>
    <property type="match status" value="1"/>
</dbReference>
<dbReference type="SMART" id="SM00233">
    <property type="entry name" value="PH"/>
    <property type="match status" value="1"/>
</dbReference>
<dbReference type="OrthoDB" id="2130750at2759"/>
<evidence type="ECO:0000256" key="4">
    <source>
        <dbReference type="ARBA" id="ARBA00022490"/>
    </source>
</evidence>
<name>A0A507DDT9_9FUNG</name>
<dbReference type="Gene3D" id="2.30.30.40">
    <property type="entry name" value="SH3 Domains"/>
    <property type="match status" value="1"/>
</dbReference>
<evidence type="ECO:0000256" key="7">
    <source>
        <dbReference type="ARBA" id="ARBA00023054"/>
    </source>
</evidence>
<feature type="domain" description="SH3" evidence="12">
    <location>
        <begin position="1502"/>
        <end position="1565"/>
    </location>
</feature>
<accession>A0A507DDT9</accession>
<feature type="compositionally biased region" description="Pro residues" evidence="11">
    <location>
        <begin position="1741"/>
        <end position="1752"/>
    </location>
</feature>
<dbReference type="SMART" id="SM01052">
    <property type="entry name" value="CAP_GLY"/>
    <property type="match status" value="1"/>
</dbReference>
<dbReference type="CDD" id="cd00174">
    <property type="entry name" value="SH3"/>
    <property type="match status" value="1"/>
</dbReference>
<evidence type="ECO:0000256" key="1">
    <source>
        <dbReference type="ARBA" id="ARBA00004245"/>
    </source>
</evidence>
<feature type="compositionally biased region" description="Polar residues" evidence="11">
    <location>
        <begin position="193"/>
        <end position="222"/>
    </location>
</feature>
<proteinExistence type="inferred from homology"/>
<evidence type="ECO:0000259" key="13">
    <source>
        <dbReference type="PROSITE" id="PS50003"/>
    </source>
</evidence>
<feature type="domain" description="PH" evidence="13">
    <location>
        <begin position="1792"/>
        <end position="1889"/>
    </location>
</feature>
<feature type="region of interest" description="Disordered" evidence="11">
    <location>
        <begin position="1719"/>
        <end position="1778"/>
    </location>
</feature>
<dbReference type="GO" id="GO:0051010">
    <property type="term" value="F:microtubule plus-end binding"/>
    <property type="evidence" value="ECO:0007669"/>
    <property type="project" value="TreeGrafter"/>
</dbReference>
<dbReference type="SUPFAM" id="SSF74924">
    <property type="entry name" value="Cap-Gly domain"/>
    <property type="match status" value="1"/>
</dbReference>
<keyword evidence="6" id="KW-0243">Dynein</keyword>
<feature type="compositionally biased region" description="Polar residues" evidence="11">
    <location>
        <begin position="1654"/>
        <end position="1672"/>
    </location>
</feature>
<dbReference type="InterPro" id="IPR000938">
    <property type="entry name" value="CAP-Gly_domain"/>
</dbReference>
<evidence type="ECO:0000256" key="5">
    <source>
        <dbReference type="ARBA" id="ARBA00022701"/>
    </source>
</evidence>
<dbReference type="GO" id="GO:0031122">
    <property type="term" value="P:cytoplasmic microtubule organization"/>
    <property type="evidence" value="ECO:0007669"/>
    <property type="project" value="TreeGrafter"/>
</dbReference>
<keyword evidence="7 10" id="KW-0175">Coiled coil</keyword>
<dbReference type="InterPro" id="IPR013761">
    <property type="entry name" value="SAM/pointed_sf"/>
</dbReference>
<evidence type="ECO:0008006" key="18">
    <source>
        <dbReference type="Google" id="ProtNLM"/>
    </source>
</evidence>
<evidence type="ECO:0000259" key="14">
    <source>
        <dbReference type="PROSITE" id="PS50105"/>
    </source>
</evidence>
<dbReference type="VEuPathDB" id="FungiDB:SeMB42_g03158"/>
<feature type="domain" description="SAM" evidence="14">
    <location>
        <begin position="1571"/>
        <end position="1634"/>
    </location>
</feature>
<protein>
    <recommendedName>
        <fullName evidence="18">CAP-Gly domain-containing protein</fullName>
    </recommendedName>
</protein>
<feature type="region of interest" description="Disordered" evidence="11">
    <location>
        <begin position="111"/>
        <end position="257"/>
    </location>
</feature>
<dbReference type="SMART" id="SM00454">
    <property type="entry name" value="SAM"/>
    <property type="match status" value="1"/>
</dbReference>
<evidence type="ECO:0000256" key="2">
    <source>
        <dbReference type="ARBA" id="ARBA00011010"/>
    </source>
</evidence>
<evidence type="ECO:0000256" key="3">
    <source>
        <dbReference type="ARBA" id="ARBA00022443"/>
    </source>
</evidence>
<evidence type="ECO:0000259" key="15">
    <source>
        <dbReference type="PROSITE" id="PS50245"/>
    </source>
</evidence>
<evidence type="ECO:0000256" key="10">
    <source>
        <dbReference type="SAM" id="Coils"/>
    </source>
</evidence>
<dbReference type="SUPFAM" id="SSF50729">
    <property type="entry name" value="PH domain-like"/>
    <property type="match status" value="1"/>
</dbReference>
<dbReference type="EMBL" id="QEAM01000034">
    <property type="protein sequence ID" value="TPX49417.1"/>
    <property type="molecule type" value="Genomic_DNA"/>
</dbReference>
<reference evidence="16 17" key="1">
    <citation type="journal article" date="2019" name="Sci. Rep.">
        <title>Comparative genomics of chytrid fungi reveal insights into the obligate biotrophic and pathogenic lifestyle of Synchytrium endobioticum.</title>
        <authorList>
            <person name="van de Vossenberg B.T.L.H."/>
            <person name="Warris S."/>
            <person name="Nguyen H.D.T."/>
            <person name="van Gent-Pelzer M.P.E."/>
            <person name="Joly D.L."/>
            <person name="van de Geest H.C."/>
            <person name="Bonants P.J.M."/>
            <person name="Smith D.S."/>
            <person name="Levesque C.A."/>
            <person name="van der Lee T.A.J."/>
        </authorList>
    </citation>
    <scope>NUCLEOTIDE SEQUENCE [LARGE SCALE GENOMIC DNA]</scope>
    <source>
        <strain evidence="16 17">LEV6574</strain>
    </source>
</reference>
<comment type="similarity">
    <text evidence="2">Belongs to the dynactin 150 kDa subunit family.</text>
</comment>
<keyword evidence="3 9" id="KW-0728">SH3 domain</keyword>
<feature type="coiled-coil region" evidence="10">
    <location>
        <begin position="655"/>
        <end position="731"/>
    </location>
</feature>
<dbReference type="Pfam" id="PF00169">
    <property type="entry name" value="PH"/>
    <property type="match status" value="1"/>
</dbReference>
<dbReference type="SUPFAM" id="SSF50044">
    <property type="entry name" value="SH3-domain"/>
    <property type="match status" value="1"/>
</dbReference>
<dbReference type="GO" id="GO:0035371">
    <property type="term" value="C:microtubule plus-end"/>
    <property type="evidence" value="ECO:0007669"/>
    <property type="project" value="TreeGrafter"/>
</dbReference>
<organism evidence="16 17">
    <name type="scientific">Synchytrium endobioticum</name>
    <dbReference type="NCBI Taxonomy" id="286115"/>
    <lineage>
        <taxon>Eukaryota</taxon>
        <taxon>Fungi</taxon>
        <taxon>Fungi incertae sedis</taxon>
        <taxon>Chytridiomycota</taxon>
        <taxon>Chytridiomycota incertae sedis</taxon>
        <taxon>Chytridiomycetes</taxon>
        <taxon>Synchytriales</taxon>
        <taxon>Synchytriaceae</taxon>
        <taxon>Synchytrium</taxon>
    </lineage>
</organism>
<feature type="domain" description="CAP-Gly" evidence="15">
    <location>
        <begin position="23"/>
        <end position="66"/>
    </location>
</feature>
<dbReference type="InterPro" id="IPR036859">
    <property type="entry name" value="CAP-Gly_dom_sf"/>
</dbReference>
<comment type="caution">
    <text evidence="16">The sequence shown here is derived from an EMBL/GenBank/DDBJ whole genome shotgun (WGS) entry which is preliminary data.</text>
</comment>
<dbReference type="GO" id="GO:0005634">
    <property type="term" value="C:nucleus"/>
    <property type="evidence" value="ECO:0007669"/>
    <property type="project" value="TreeGrafter"/>
</dbReference>
<dbReference type="SUPFAM" id="SSF47769">
    <property type="entry name" value="SAM/Pointed domain"/>
    <property type="match status" value="1"/>
</dbReference>
<evidence type="ECO:0000256" key="8">
    <source>
        <dbReference type="ARBA" id="ARBA00023212"/>
    </source>
</evidence>
<evidence type="ECO:0000259" key="12">
    <source>
        <dbReference type="PROSITE" id="PS50002"/>
    </source>
</evidence>
<evidence type="ECO:0000256" key="11">
    <source>
        <dbReference type="SAM" id="MobiDB-lite"/>
    </source>
</evidence>
<evidence type="ECO:0000313" key="17">
    <source>
        <dbReference type="Proteomes" id="UP000320475"/>
    </source>
</evidence>
<feature type="coiled-coil region" evidence="10">
    <location>
        <begin position="575"/>
        <end position="618"/>
    </location>
</feature>
<dbReference type="Proteomes" id="UP000320475">
    <property type="component" value="Unassembled WGS sequence"/>
</dbReference>
<dbReference type="InterPro" id="IPR036028">
    <property type="entry name" value="SH3-like_dom_sf"/>
</dbReference>
<dbReference type="Pfam" id="PF14604">
    <property type="entry name" value="SH3_9"/>
    <property type="match status" value="1"/>
</dbReference>
<keyword evidence="8" id="KW-0206">Cytoskeleton</keyword>
<dbReference type="SMART" id="SM00326">
    <property type="entry name" value="SH3"/>
    <property type="match status" value="1"/>
</dbReference>
<keyword evidence="4" id="KW-0963">Cytoplasm</keyword>
<dbReference type="Pfam" id="PF07647">
    <property type="entry name" value="SAM_2"/>
    <property type="match status" value="1"/>
</dbReference>
<dbReference type="Gene3D" id="2.30.30.190">
    <property type="entry name" value="CAP Gly-rich-like domain"/>
    <property type="match status" value="1"/>
</dbReference>
<comment type="subcellular location">
    <subcellularLocation>
        <location evidence="1">Cytoplasm</location>
        <location evidence="1">Cytoskeleton</location>
    </subcellularLocation>
</comment>
<feature type="compositionally biased region" description="Low complexity" evidence="11">
    <location>
        <begin position="1693"/>
        <end position="1706"/>
    </location>
</feature>
<dbReference type="InterPro" id="IPR011993">
    <property type="entry name" value="PH-like_dom_sf"/>
</dbReference>
<dbReference type="PROSITE" id="PS50245">
    <property type="entry name" value="CAP_GLY_2"/>
    <property type="match status" value="1"/>
</dbReference>
<feature type="compositionally biased region" description="Low complexity" evidence="11">
    <location>
        <begin position="223"/>
        <end position="239"/>
    </location>
</feature>
<dbReference type="Pfam" id="PF01302">
    <property type="entry name" value="CAP_GLY"/>
    <property type="match status" value="1"/>
</dbReference>
<dbReference type="InterPro" id="IPR001849">
    <property type="entry name" value="PH_domain"/>
</dbReference>
<keyword evidence="5" id="KW-0493">Microtubule</keyword>
<feature type="compositionally biased region" description="Polar residues" evidence="11">
    <location>
        <begin position="138"/>
        <end position="163"/>
    </location>
</feature>
<feature type="region of interest" description="Disordered" evidence="11">
    <location>
        <begin position="1644"/>
        <end position="1706"/>
    </location>
</feature>
<dbReference type="PANTHER" id="PTHR18916:SF88">
    <property type="entry name" value="CAP-GLY DOMAIN-CONTAINING PROTEIN"/>
    <property type="match status" value="1"/>
</dbReference>
<dbReference type="PROSITE" id="PS50105">
    <property type="entry name" value="SAM_DOMAIN"/>
    <property type="match status" value="1"/>
</dbReference>
<dbReference type="VEuPathDB" id="FungiDB:SeMB42_g03157"/>
<dbReference type="GO" id="GO:0030286">
    <property type="term" value="C:dynein complex"/>
    <property type="evidence" value="ECO:0007669"/>
    <property type="project" value="UniProtKB-KW"/>
</dbReference>
<dbReference type="PROSITE" id="PS50002">
    <property type="entry name" value="SH3"/>
    <property type="match status" value="1"/>
</dbReference>